<evidence type="ECO:0000256" key="7">
    <source>
        <dbReference type="ARBA" id="ARBA00022737"/>
    </source>
</evidence>
<dbReference type="FunFam" id="3.80.10.10:FF:000213">
    <property type="entry name" value="Tyrosine-sulfated glycopeptide receptor 1"/>
    <property type="match status" value="1"/>
</dbReference>
<dbReference type="InterPro" id="IPR046956">
    <property type="entry name" value="RLP23-like"/>
</dbReference>
<dbReference type="InterPro" id="IPR055414">
    <property type="entry name" value="LRR_R13L4/SHOC2-like"/>
</dbReference>
<dbReference type="InterPro" id="IPR013210">
    <property type="entry name" value="LRR_N_plant-typ"/>
</dbReference>
<keyword evidence="3" id="KW-1003">Cell membrane</keyword>
<keyword evidence="16" id="KW-1185">Reference proteome</keyword>
<evidence type="ECO:0000256" key="1">
    <source>
        <dbReference type="ARBA" id="ARBA00004251"/>
    </source>
</evidence>
<reference evidence="15 16" key="1">
    <citation type="submission" date="2023-01" db="EMBL/GenBank/DDBJ databases">
        <authorList>
            <person name="Kreplak J."/>
        </authorList>
    </citation>
    <scope>NUCLEOTIDE SEQUENCE [LARGE SCALE GENOMIC DNA]</scope>
</reference>
<accession>A0AAV1AM68</accession>
<keyword evidence="4" id="KW-0433">Leucine-rich repeat</keyword>
<gene>
    <name evidence="15" type="ORF">VFH_IV238200</name>
</gene>
<evidence type="ECO:0000256" key="11">
    <source>
        <dbReference type="ARBA" id="ARBA00023180"/>
    </source>
</evidence>
<dbReference type="EMBL" id="OX451739">
    <property type="protein sequence ID" value="CAI8611611.1"/>
    <property type="molecule type" value="Genomic_DNA"/>
</dbReference>
<dbReference type="PANTHER" id="PTHR48063">
    <property type="entry name" value="LRR RECEPTOR-LIKE KINASE"/>
    <property type="match status" value="1"/>
</dbReference>
<dbReference type="SUPFAM" id="SSF52058">
    <property type="entry name" value="L domain-like"/>
    <property type="match status" value="4"/>
</dbReference>
<dbReference type="PROSITE" id="PS51450">
    <property type="entry name" value="LRR"/>
    <property type="match status" value="2"/>
</dbReference>
<keyword evidence="5 12" id="KW-0812">Transmembrane</keyword>
<dbReference type="SMART" id="SM00369">
    <property type="entry name" value="LRR_TYP"/>
    <property type="match status" value="11"/>
</dbReference>
<evidence type="ECO:0000256" key="12">
    <source>
        <dbReference type="SAM" id="Phobius"/>
    </source>
</evidence>
<dbReference type="Pfam" id="PF23598">
    <property type="entry name" value="LRR_14"/>
    <property type="match status" value="1"/>
</dbReference>
<dbReference type="InterPro" id="IPR032675">
    <property type="entry name" value="LRR_dom_sf"/>
</dbReference>
<dbReference type="PRINTS" id="PR00019">
    <property type="entry name" value="LEURICHRPT"/>
</dbReference>
<keyword evidence="8 12" id="KW-1133">Transmembrane helix</keyword>
<keyword evidence="7" id="KW-0677">Repeat</keyword>
<keyword evidence="9 12" id="KW-0472">Membrane</keyword>
<comment type="similarity">
    <text evidence="2">Belongs to the RLP family.</text>
</comment>
<evidence type="ECO:0000313" key="15">
    <source>
        <dbReference type="EMBL" id="CAI8611611.1"/>
    </source>
</evidence>
<dbReference type="AlphaFoldDB" id="A0AAV1AM68"/>
<evidence type="ECO:0000256" key="9">
    <source>
        <dbReference type="ARBA" id="ARBA00023136"/>
    </source>
</evidence>
<keyword evidence="10" id="KW-0675">Receptor</keyword>
<evidence type="ECO:0000313" key="16">
    <source>
        <dbReference type="Proteomes" id="UP001157006"/>
    </source>
</evidence>
<dbReference type="FunFam" id="3.80.10.10:FF:000111">
    <property type="entry name" value="LRR receptor-like serine/threonine-protein kinase ERECTA"/>
    <property type="match status" value="1"/>
</dbReference>
<protein>
    <submittedName>
        <fullName evidence="15">Uncharacterized protein</fullName>
    </submittedName>
</protein>
<evidence type="ECO:0000256" key="8">
    <source>
        <dbReference type="ARBA" id="ARBA00022989"/>
    </source>
</evidence>
<sequence length="1037" mass="115518">MRTSSIQKMLILLVYYGFLFLNYVNRNAVAIECLASDQEALLDFKNGLQYSHNRLSSWRNTNCCQWQGIRCDNVTGAVVAVDLHNSSPSKNEMWNISGELRPSLMKLKSLRHLDLSFNTFSGIPIPKFLGSLMHLQYLNLSKAGFAGLIPPHLGNLSHLQSLGLADYSLHVENLEWVAGLVSLKHFTMDGVDLSSVATTDWVSALNQLPSLMKLHLSSCQLFGQIPSPPSLNLTSLSVIDLSFNKFSSMIPDWLVNINTLQHLDISNNNLHGKIPLGLRDLPNLQYLNLGNNENLKASCSQLLMKGWERIQVLDLSINKLHGRLPSSIGNLTYLTYLDLHDNAIEGGIPSSIGQLCNLNILDLSRNKMTGTLPEFLPSRKPLPNLVYFIMSYNQLHGKIPDWLVQLESLAGIDLARNQLEGPIPFSLGSLQNLTTLILERNQLNGTLPKSLGQLSKLSRLDVSSNQLTGMVSEDHFSKLSKLNFLHMSSNSFTINVSANWLPPFQVYSLHMGSCALGPSIPPWLISQTNLRELVFYNASILGFIPNWFWNISSDLTFLNMSHNELQGRLPNPLPRAFSSNHMIDLSFNLLEGPLPVITPGFYLLDLSHNLFSGEIPLNISQHMHYVGYLSLSHNQLHGEIPLSLGEMYFVTVINLSNNNLTGKIPSSLANCSYLDVLDLGNNSLFGRIPGSLGQLKELRSLHLNDNSFSGDFPSSLTNLSILETMDLGYNFLSGTIPTWFGQSFPFLRILILRSNAFYGELSLDFSKLGSLQILDLARNYLSGNVPASLSYLKAIAQVQKKNKYLLYGKFEEHYYEESLDVYIKDQLLKYTRTLSLVTSIDLSDNNFTGNIPNEITELYGLVVLNLSTNHITGQIPETMSNLLQLSSLDLSNNKLTGTIPSSLSSLSFLGSLHLSNNNLRGVIPYTGHMTTFDALTFTGNPGLCGPPLPVKCSGDDDNRHSTNNDTNGEGLFDNWSYLSLGLGFATGILVPYLIITIKSSWGDVYFDSVDQIIYKLLRLTRRQGKDNGQRRKIHQRQ</sequence>
<feature type="domain" description="Disease resistance R13L4/SHOC-2-like LRR" evidence="14">
    <location>
        <begin position="306"/>
        <end position="500"/>
    </location>
</feature>
<dbReference type="FunFam" id="3.80.10.10:FF:001347">
    <property type="entry name" value="LRR receptor-like serine/threonine-protein kinase GSO2"/>
    <property type="match status" value="1"/>
</dbReference>
<dbReference type="FunFam" id="3.80.10.10:FF:000095">
    <property type="entry name" value="LRR receptor-like serine/threonine-protein kinase GSO1"/>
    <property type="match status" value="1"/>
</dbReference>
<evidence type="ECO:0000256" key="5">
    <source>
        <dbReference type="ARBA" id="ARBA00022692"/>
    </source>
</evidence>
<dbReference type="GO" id="GO:0005886">
    <property type="term" value="C:plasma membrane"/>
    <property type="evidence" value="ECO:0007669"/>
    <property type="project" value="UniProtKB-SubCell"/>
</dbReference>
<evidence type="ECO:0000256" key="10">
    <source>
        <dbReference type="ARBA" id="ARBA00023170"/>
    </source>
</evidence>
<evidence type="ECO:0000256" key="4">
    <source>
        <dbReference type="ARBA" id="ARBA00022614"/>
    </source>
</evidence>
<dbReference type="Pfam" id="PF08263">
    <property type="entry name" value="LRRNT_2"/>
    <property type="match status" value="1"/>
</dbReference>
<dbReference type="Proteomes" id="UP001157006">
    <property type="component" value="Chromosome 4"/>
</dbReference>
<dbReference type="PANTHER" id="PTHR48063:SF16">
    <property type="entry name" value="LRR RECEPTOR-LIKE SERINE_THREONINE-PROTEIN KINASE GSO1"/>
    <property type="match status" value="1"/>
</dbReference>
<evidence type="ECO:0000259" key="14">
    <source>
        <dbReference type="Pfam" id="PF23598"/>
    </source>
</evidence>
<dbReference type="Gene3D" id="3.80.10.10">
    <property type="entry name" value="Ribonuclease Inhibitor"/>
    <property type="match status" value="5"/>
</dbReference>
<comment type="subcellular location">
    <subcellularLocation>
        <location evidence="1">Cell membrane</location>
        <topology evidence="1">Single-pass type I membrane protein</topology>
    </subcellularLocation>
</comment>
<evidence type="ECO:0000259" key="13">
    <source>
        <dbReference type="Pfam" id="PF08263"/>
    </source>
</evidence>
<evidence type="ECO:0000256" key="2">
    <source>
        <dbReference type="ARBA" id="ARBA00009592"/>
    </source>
</evidence>
<feature type="domain" description="Leucine-rich repeat-containing N-terminal plant-type" evidence="13">
    <location>
        <begin position="35"/>
        <end position="72"/>
    </location>
</feature>
<feature type="transmembrane region" description="Helical" evidence="12">
    <location>
        <begin position="975"/>
        <end position="995"/>
    </location>
</feature>
<dbReference type="Pfam" id="PF13855">
    <property type="entry name" value="LRR_8"/>
    <property type="match status" value="2"/>
</dbReference>
<organism evidence="15 16">
    <name type="scientific">Vicia faba</name>
    <name type="common">Broad bean</name>
    <name type="synonym">Faba vulgaris</name>
    <dbReference type="NCBI Taxonomy" id="3906"/>
    <lineage>
        <taxon>Eukaryota</taxon>
        <taxon>Viridiplantae</taxon>
        <taxon>Streptophyta</taxon>
        <taxon>Embryophyta</taxon>
        <taxon>Tracheophyta</taxon>
        <taxon>Spermatophyta</taxon>
        <taxon>Magnoliopsida</taxon>
        <taxon>eudicotyledons</taxon>
        <taxon>Gunneridae</taxon>
        <taxon>Pentapetalae</taxon>
        <taxon>rosids</taxon>
        <taxon>fabids</taxon>
        <taxon>Fabales</taxon>
        <taxon>Fabaceae</taxon>
        <taxon>Papilionoideae</taxon>
        <taxon>50 kb inversion clade</taxon>
        <taxon>NPAAA clade</taxon>
        <taxon>Hologalegina</taxon>
        <taxon>IRL clade</taxon>
        <taxon>Fabeae</taxon>
        <taxon>Vicia</taxon>
    </lineage>
</organism>
<keyword evidence="6" id="KW-0732">Signal</keyword>
<evidence type="ECO:0000256" key="6">
    <source>
        <dbReference type="ARBA" id="ARBA00022729"/>
    </source>
</evidence>
<name>A0AAV1AM68_VICFA</name>
<proteinExistence type="inferred from homology"/>
<dbReference type="InterPro" id="IPR001611">
    <property type="entry name" value="Leu-rich_rpt"/>
</dbReference>
<evidence type="ECO:0000256" key="3">
    <source>
        <dbReference type="ARBA" id="ARBA00022475"/>
    </source>
</evidence>
<dbReference type="Pfam" id="PF00560">
    <property type="entry name" value="LRR_1"/>
    <property type="match status" value="9"/>
</dbReference>
<keyword evidence="11" id="KW-0325">Glycoprotein</keyword>
<dbReference type="InterPro" id="IPR003591">
    <property type="entry name" value="Leu-rich_rpt_typical-subtyp"/>
</dbReference>